<evidence type="ECO:0000313" key="4">
    <source>
        <dbReference type="Proteomes" id="UP000624325"/>
    </source>
</evidence>
<dbReference type="CDD" id="cd10959">
    <property type="entry name" value="CE4_NodB_like_3"/>
    <property type="match status" value="1"/>
</dbReference>
<organism evidence="3 4">
    <name type="scientific">Asanoa iriomotensis</name>
    <dbReference type="NCBI Taxonomy" id="234613"/>
    <lineage>
        <taxon>Bacteria</taxon>
        <taxon>Bacillati</taxon>
        <taxon>Actinomycetota</taxon>
        <taxon>Actinomycetes</taxon>
        <taxon>Micromonosporales</taxon>
        <taxon>Micromonosporaceae</taxon>
        <taxon>Asanoa</taxon>
    </lineage>
</organism>
<accession>A0ABQ4BYQ5</accession>
<reference evidence="3 4" key="1">
    <citation type="submission" date="2021-01" db="EMBL/GenBank/DDBJ databases">
        <title>Whole genome shotgun sequence of Asanoa iriomotensis NBRC 100142.</title>
        <authorList>
            <person name="Komaki H."/>
            <person name="Tamura T."/>
        </authorList>
    </citation>
    <scope>NUCLEOTIDE SEQUENCE [LARGE SCALE GENOMIC DNA]</scope>
    <source>
        <strain evidence="3 4">NBRC 100142</strain>
    </source>
</reference>
<dbReference type="InterPro" id="IPR011330">
    <property type="entry name" value="Glyco_hydro/deAcase_b/a-brl"/>
</dbReference>
<proteinExistence type="predicted"/>
<feature type="signal peptide" evidence="1">
    <location>
        <begin position="1"/>
        <end position="21"/>
    </location>
</feature>
<gene>
    <name evidence="3" type="ORF">Air01nite_17620</name>
</gene>
<dbReference type="PROSITE" id="PS51677">
    <property type="entry name" value="NODB"/>
    <property type="match status" value="1"/>
</dbReference>
<dbReference type="Proteomes" id="UP000624325">
    <property type="component" value="Unassembled WGS sequence"/>
</dbReference>
<keyword evidence="4" id="KW-1185">Reference proteome</keyword>
<comment type="caution">
    <text evidence="3">The sequence shown here is derived from an EMBL/GenBank/DDBJ whole genome shotgun (WGS) entry which is preliminary data.</text>
</comment>
<evidence type="ECO:0000259" key="2">
    <source>
        <dbReference type="PROSITE" id="PS51677"/>
    </source>
</evidence>
<protein>
    <submittedName>
        <fullName evidence="3">Polysaccharide deacetylase familiy protein</fullName>
    </submittedName>
</protein>
<dbReference type="EMBL" id="BONC01000009">
    <property type="protein sequence ID" value="GIF55667.1"/>
    <property type="molecule type" value="Genomic_DNA"/>
</dbReference>
<dbReference type="Pfam" id="PF01522">
    <property type="entry name" value="Polysacc_deac_1"/>
    <property type="match status" value="1"/>
</dbReference>
<dbReference type="PANTHER" id="PTHR10587:SF137">
    <property type="entry name" value="4-DEOXY-4-FORMAMIDO-L-ARABINOSE-PHOSPHOUNDECAPRENOL DEFORMYLASE ARND-RELATED"/>
    <property type="match status" value="1"/>
</dbReference>
<evidence type="ECO:0000256" key="1">
    <source>
        <dbReference type="SAM" id="SignalP"/>
    </source>
</evidence>
<dbReference type="RefSeq" id="WP_203701476.1">
    <property type="nucleotide sequence ID" value="NZ_BAAALU010000010.1"/>
</dbReference>
<sequence>MNRSWRAALAIGAAAVTPALAPSLRVVAPALAGVGDPRHVALTFDDGPHPASTPAFLDALGRLRVRATFFLLGEQAAAYPELARRIVDDGHEVALHGHSHRLLPTRSPSATRDDLRRGFVSVGDATGIAARWYRPPYGVLTAAARTAATRLGMRCVLWTDWGRDWTTRATPRTVCDTVTRRLSGGATILLHDSDTQSAPGSWRATLDALVPLVTTCHQRGWTVGPLAEHQMR</sequence>
<feature type="chain" id="PRO_5047007648" evidence="1">
    <location>
        <begin position="22"/>
        <end position="232"/>
    </location>
</feature>
<dbReference type="SUPFAM" id="SSF88713">
    <property type="entry name" value="Glycoside hydrolase/deacetylase"/>
    <property type="match status" value="1"/>
</dbReference>
<feature type="domain" description="NodB homology" evidence="2">
    <location>
        <begin position="38"/>
        <end position="224"/>
    </location>
</feature>
<dbReference type="PANTHER" id="PTHR10587">
    <property type="entry name" value="GLYCOSYL TRANSFERASE-RELATED"/>
    <property type="match status" value="1"/>
</dbReference>
<dbReference type="InterPro" id="IPR050248">
    <property type="entry name" value="Polysacc_deacetylase_ArnD"/>
</dbReference>
<name>A0ABQ4BYQ5_9ACTN</name>
<keyword evidence="1" id="KW-0732">Signal</keyword>
<dbReference type="Gene3D" id="3.20.20.370">
    <property type="entry name" value="Glycoside hydrolase/deacetylase"/>
    <property type="match status" value="1"/>
</dbReference>
<evidence type="ECO:0000313" key="3">
    <source>
        <dbReference type="EMBL" id="GIF55667.1"/>
    </source>
</evidence>
<dbReference type="InterPro" id="IPR002509">
    <property type="entry name" value="NODB_dom"/>
</dbReference>